<dbReference type="SUPFAM" id="SSF81383">
    <property type="entry name" value="F-box domain"/>
    <property type="match status" value="1"/>
</dbReference>
<dbReference type="OrthoDB" id="5314306at2759"/>
<feature type="domain" description="F-box" evidence="1">
    <location>
        <begin position="1"/>
        <end position="45"/>
    </location>
</feature>
<dbReference type="FunCoup" id="A0A251RZV4">
    <property type="interactions" value="249"/>
</dbReference>
<dbReference type="Proteomes" id="UP000215914">
    <property type="component" value="Chromosome 16"/>
</dbReference>
<dbReference type="PANTHER" id="PTHR31672">
    <property type="entry name" value="BNACNNG10540D PROTEIN"/>
    <property type="match status" value="1"/>
</dbReference>
<dbReference type="AlphaFoldDB" id="A0A251RZV4"/>
<reference evidence="2 4" key="1">
    <citation type="journal article" date="2017" name="Nature">
        <title>The sunflower genome provides insights into oil metabolism, flowering and Asterid evolution.</title>
        <authorList>
            <person name="Badouin H."/>
            <person name="Gouzy J."/>
            <person name="Grassa C.J."/>
            <person name="Murat F."/>
            <person name="Staton S.E."/>
            <person name="Cottret L."/>
            <person name="Lelandais-Briere C."/>
            <person name="Owens G.L."/>
            <person name="Carrere S."/>
            <person name="Mayjonade B."/>
            <person name="Legrand L."/>
            <person name="Gill N."/>
            <person name="Kane N.C."/>
            <person name="Bowers J.E."/>
            <person name="Hubner S."/>
            <person name="Bellec A."/>
            <person name="Berard A."/>
            <person name="Berges H."/>
            <person name="Blanchet N."/>
            <person name="Boniface M.C."/>
            <person name="Brunel D."/>
            <person name="Catrice O."/>
            <person name="Chaidir N."/>
            <person name="Claudel C."/>
            <person name="Donnadieu C."/>
            <person name="Faraut T."/>
            <person name="Fievet G."/>
            <person name="Helmstetter N."/>
            <person name="King M."/>
            <person name="Knapp S.J."/>
            <person name="Lai Z."/>
            <person name="Le Paslier M.C."/>
            <person name="Lippi Y."/>
            <person name="Lorenzon L."/>
            <person name="Mandel J.R."/>
            <person name="Marage G."/>
            <person name="Marchand G."/>
            <person name="Marquand E."/>
            <person name="Bret-Mestries E."/>
            <person name="Morien E."/>
            <person name="Nambeesan S."/>
            <person name="Nguyen T."/>
            <person name="Pegot-Espagnet P."/>
            <person name="Pouilly N."/>
            <person name="Raftis F."/>
            <person name="Sallet E."/>
            <person name="Schiex T."/>
            <person name="Thomas J."/>
            <person name="Vandecasteele C."/>
            <person name="Vares D."/>
            <person name="Vear F."/>
            <person name="Vautrin S."/>
            <person name="Crespi M."/>
            <person name="Mangin B."/>
            <person name="Burke J.M."/>
            <person name="Salse J."/>
            <person name="Munos S."/>
            <person name="Vincourt P."/>
            <person name="Rieseberg L.H."/>
            <person name="Langlade N.B."/>
        </authorList>
    </citation>
    <scope>NUCLEOTIDE SEQUENCE [LARGE SCALE GENOMIC DNA]</scope>
    <source>
        <strain evidence="4">cv. SF193</strain>
        <tissue evidence="2">Leaves</tissue>
    </source>
</reference>
<dbReference type="InterPro" id="IPR017451">
    <property type="entry name" value="F-box-assoc_interact_dom"/>
</dbReference>
<evidence type="ECO:0000313" key="2">
    <source>
        <dbReference type="EMBL" id="KAF5760536.1"/>
    </source>
</evidence>
<dbReference type="Gramene" id="mRNA:HanXRQr2_Chr16g0754651">
    <property type="protein sequence ID" value="CDS:HanXRQr2_Chr16g0754651.1"/>
    <property type="gene ID" value="HanXRQr2_Chr16g0754651"/>
</dbReference>
<dbReference type="Pfam" id="PF07734">
    <property type="entry name" value="FBA_1"/>
    <property type="match status" value="1"/>
</dbReference>
<dbReference type="InterPro" id="IPR036047">
    <property type="entry name" value="F-box-like_dom_sf"/>
</dbReference>
<dbReference type="InterPro" id="IPR001810">
    <property type="entry name" value="F-box_dom"/>
</dbReference>
<organism evidence="3 4">
    <name type="scientific">Helianthus annuus</name>
    <name type="common">Common sunflower</name>
    <dbReference type="NCBI Taxonomy" id="4232"/>
    <lineage>
        <taxon>Eukaryota</taxon>
        <taxon>Viridiplantae</taxon>
        <taxon>Streptophyta</taxon>
        <taxon>Embryophyta</taxon>
        <taxon>Tracheophyta</taxon>
        <taxon>Spermatophyta</taxon>
        <taxon>Magnoliopsida</taxon>
        <taxon>eudicotyledons</taxon>
        <taxon>Gunneridae</taxon>
        <taxon>Pentapetalae</taxon>
        <taxon>asterids</taxon>
        <taxon>campanulids</taxon>
        <taxon>Asterales</taxon>
        <taxon>Asteraceae</taxon>
        <taxon>Asteroideae</taxon>
        <taxon>Heliantheae alliance</taxon>
        <taxon>Heliantheae</taxon>
        <taxon>Helianthus</taxon>
    </lineage>
</organism>
<dbReference type="InParanoid" id="A0A251RZV4"/>
<dbReference type="Pfam" id="PF00646">
    <property type="entry name" value="F-box"/>
    <property type="match status" value="1"/>
</dbReference>
<gene>
    <name evidence="3" type="ORF">HannXRQ_Chr16g0516771</name>
    <name evidence="2" type="ORF">HanXRQr2_Chr16g0754651</name>
</gene>
<keyword evidence="4" id="KW-1185">Reference proteome</keyword>
<accession>A0A251RZV4</accession>
<proteinExistence type="predicted"/>
<dbReference type="PANTHER" id="PTHR31672:SF10">
    <property type="entry name" value="F-BOX DOMAIN-CONTAINING PROTEIN"/>
    <property type="match status" value="1"/>
</dbReference>
<evidence type="ECO:0000259" key="1">
    <source>
        <dbReference type="PROSITE" id="PS50181"/>
    </source>
</evidence>
<dbReference type="CDD" id="cd22157">
    <property type="entry name" value="F-box_AtFBW1-like"/>
    <property type="match status" value="1"/>
</dbReference>
<reference evidence="2" key="3">
    <citation type="submission" date="2020-06" db="EMBL/GenBank/DDBJ databases">
        <title>Helianthus annuus Genome sequencing and assembly Release 2.</title>
        <authorList>
            <person name="Gouzy J."/>
            <person name="Langlade N."/>
            <person name="Munos S."/>
        </authorList>
    </citation>
    <scope>NUCLEOTIDE SEQUENCE</scope>
    <source>
        <tissue evidence="2">Leaves</tissue>
    </source>
</reference>
<sequence length="387" mass="44476">MSDNIPFELQVEIMKRLPVKSLIQFRTVSKAWKSMIDSSVFVADYRTQAKHIFLRYDDITDLSLRYVSVVDDDTFPRNRVFLTPPRLVTEREYFRILGYSHGLFCFYPGSPVTGRGKALIWNPSVRKTVEVVVPNVAVGETYETVVGFGVCRVTNDPKIVKITHVVSWEDIESARCIPWEVEVFTLSTGAWRRLGGNLPRKLVRFQFNTAFDCCSVVVDGVIYWFATDRNTMNGGSCHLLISFDITSEQFGEVNLPNRLAHPPPERWFILLKPRESLVVVDNEWEDDRRVYDVWMMEGGVSKSFTKLSTFSCQTDDYVTPMVFRKSGEHIIEIVDDQYAHLVAYKPRSKQIDDLGIEGWFGTFFMHPYIETLSLLDQPTARSDSDGD</sequence>
<evidence type="ECO:0000313" key="4">
    <source>
        <dbReference type="Proteomes" id="UP000215914"/>
    </source>
</evidence>
<dbReference type="EMBL" id="MNCJ02000331">
    <property type="protein sequence ID" value="KAF5760536.1"/>
    <property type="molecule type" value="Genomic_DNA"/>
</dbReference>
<dbReference type="NCBIfam" id="TIGR01640">
    <property type="entry name" value="F_box_assoc_1"/>
    <property type="match status" value="1"/>
</dbReference>
<dbReference type="Gene3D" id="1.20.1280.50">
    <property type="match status" value="1"/>
</dbReference>
<dbReference type="SMART" id="SM00256">
    <property type="entry name" value="FBOX"/>
    <property type="match status" value="1"/>
</dbReference>
<dbReference type="OMA" id="ESARCIP"/>
<evidence type="ECO:0000313" key="3">
    <source>
        <dbReference type="EMBL" id="OTF91970.1"/>
    </source>
</evidence>
<name>A0A251RZV4_HELAN</name>
<dbReference type="InterPro" id="IPR050796">
    <property type="entry name" value="SCF_F-box_component"/>
</dbReference>
<dbReference type="InterPro" id="IPR006527">
    <property type="entry name" value="F-box-assoc_dom_typ1"/>
</dbReference>
<reference evidence="3" key="2">
    <citation type="submission" date="2017-02" db="EMBL/GenBank/DDBJ databases">
        <title>Sunflower complete genome.</title>
        <authorList>
            <person name="Langlade N."/>
            <person name="Munos S."/>
        </authorList>
    </citation>
    <scope>NUCLEOTIDE SEQUENCE [LARGE SCALE GENOMIC DNA]</scope>
    <source>
        <tissue evidence="3">Leaves</tissue>
    </source>
</reference>
<dbReference type="PROSITE" id="PS50181">
    <property type="entry name" value="FBOX"/>
    <property type="match status" value="1"/>
</dbReference>
<protein>
    <submittedName>
        <fullName evidence="2 3">F-box domain-containing protein</fullName>
    </submittedName>
</protein>
<dbReference type="EMBL" id="CM007905">
    <property type="protein sequence ID" value="OTF91970.1"/>
    <property type="molecule type" value="Genomic_DNA"/>
</dbReference>